<name>A0A1C2G158_9GAMM</name>
<accession>A0A1C2G158</accession>
<dbReference type="Pfam" id="PF02635">
    <property type="entry name" value="DsrE"/>
    <property type="match status" value="1"/>
</dbReference>
<proteinExistence type="predicted"/>
<sequence length="165" mass="17700">MGDKRTFNPSRRRVIVAAGGVAAAMGSGAAFAGSADSLDLTFPGQKATHHIVYQLNQADHGYQQHILSSVQALLRRYGNSIHIVVTCFAEGISVVLKKPVRPVARGIRAGVASLHDYGVEFHGCGNTLRTLKLTKSALLPLATYVPMGAADLMELQHKGYAYIAW</sequence>
<organism evidence="1 2">
    <name type="scientific">Acidiferrobacter thiooxydans</name>
    <dbReference type="NCBI Taxonomy" id="163359"/>
    <lineage>
        <taxon>Bacteria</taxon>
        <taxon>Pseudomonadati</taxon>
        <taxon>Pseudomonadota</taxon>
        <taxon>Gammaproteobacteria</taxon>
        <taxon>Acidiferrobacterales</taxon>
        <taxon>Acidiferrobacteraceae</taxon>
        <taxon>Acidiferrobacter</taxon>
    </lineage>
</organism>
<evidence type="ECO:0000313" key="2">
    <source>
        <dbReference type="Proteomes" id="UP000253250"/>
    </source>
</evidence>
<reference evidence="1 2" key="1">
    <citation type="submission" date="2018-02" db="EMBL/GenBank/DDBJ databases">
        <title>Insights into the biology of acidophilic members of the Acidiferrobacteraceae family derived from comparative genomic analyses.</title>
        <authorList>
            <person name="Issotta F."/>
            <person name="Thyssen C."/>
            <person name="Mena C."/>
            <person name="Moya A."/>
            <person name="Bellenberg S."/>
            <person name="Sproer C."/>
            <person name="Covarrubias P.C."/>
            <person name="Sand W."/>
            <person name="Quatrini R."/>
            <person name="Vera M."/>
        </authorList>
    </citation>
    <scope>NUCLEOTIDE SEQUENCE [LARGE SCALE GENOMIC DNA]</scope>
    <source>
        <strain evidence="2">m-1</strain>
    </source>
</reference>
<protein>
    <submittedName>
        <fullName evidence="1">Uncharacterized protein</fullName>
    </submittedName>
</protein>
<dbReference type="STRING" id="163359.A9R16_12990"/>
<keyword evidence="2" id="KW-1185">Reference proteome</keyword>
<dbReference type="Gene3D" id="3.40.1260.10">
    <property type="entry name" value="DsrEFH-like"/>
    <property type="match status" value="1"/>
</dbReference>
<dbReference type="AlphaFoldDB" id="A0A1C2G158"/>
<dbReference type="PANTHER" id="PTHR37691:SF1">
    <property type="entry name" value="BLR3518 PROTEIN"/>
    <property type="match status" value="1"/>
</dbReference>
<evidence type="ECO:0000313" key="1">
    <source>
        <dbReference type="EMBL" id="RCN56502.1"/>
    </source>
</evidence>
<dbReference type="RefSeq" id="WP_065970784.1">
    <property type="nucleotide sequence ID" value="NZ_CP080624.1"/>
</dbReference>
<dbReference type="PROSITE" id="PS51318">
    <property type="entry name" value="TAT"/>
    <property type="match status" value="1"/>
</dbReference>
<dbReference type="InterPro" id="IPR006311">
    <property type="entry name" value="TAT_signal"/>
</dbReference>
<dbReference type="PANTHER" id="PTHR37691">
    <property type="entry name" value="BLR3518 PROTEIN"/>
    <property type="match status" value="1"/>
</dbReference>
<dbReference type="InterPro" id="IPR027396">
    <property type="entry name" value="DsrEFH-like"/>
</dbReference>
<comment type="caution">
    <text evidence="1">The sequence shown here is derived from an EMBL/GenBank/DDBJ whole genome shotgun (WGS) entry which is preliminary data.</text>
</comment>
<dbReference type="OrthoDB" id="5794490at2"/>
<dbReference type="Proteomes" id="UP000253250">
    <property type="component" value="Unassembled WGS sequence"/>
</dbReference>
<dbReference type="EMBL" id="PSYR01000002">
    <property type="protein sequence ID" value="RCN56502.1"/>
    <property type="molecule type" value="Genomic_DNA"/>
</dbReference>
<dbReference type="SUPFAM" id="SSF75169">
    <property type="entry name" value="DsrEFH-like"/>
    <property type="match status" value="1"/>
</dbReference>
<dbReference type="InterPro" id="IPR003787">
    <property type="entry name" value="Sulphur_relay_DsrE/F-like"/>
</dbReference>
<gene>
    <name evidence="1" type="ORF">C4900_11915</name>
</gene>